<evidence type="ECO:0000256" key="2">
    <source>
        <dbReference type="ARBA" id="ARBA00022553"/>
    </source>
</evidence>
<dbReference type="PANTHER" id="PTHR13280">
    <property type="entry name" value="PHOSPHOFURIN ACIDIC CLUSTER SORTING PROTEIN"/>
    <property type="match status" value="1"/>
</dbReference>
<evidence type="ECO:0000259" key="3">
    <source>
        <dbReference type="Pfam" id="PF25332"/>
    </source>
</evidence>
<gene>
    <name evidence="4" type="ORF">D623_10008579</name>
</gene>
<reference evidence="4 5" key="1">
    <citation type="journal article" date="2013" name="Nat. Commun.">
        <title>Genome analysis reveals insights into physiology and longevity of the Brandt's bat Myotis brandtii.</title>
        <authorList>
            <person name="Seim I."/>
            <person name="Fang X."/>
            <person name="Xiong Z."/>
            <person name="Lobanov A.V."/>
            <person name="Huang Z."/>
            <person name="Ma S."/>
            <person name="Feng Y."/>
            <person name="Turanov A.A."/>
            <person name="Zhu Y."/>
            <person name="Lenz T.L."/>
            <person name="Gerashchenko M.V."/>
            <person name="Fan D."/>
            <person name="Hee Yim S."/>
            <person name="Yao X."/>
            <person name="Jordan D."/>
            <person name="Xiong Y."/>
            <person name="Ma Y."/>
            <person name="Lyapunov A.N."/>
            <person name="Chen G."/>
            <person name="Kulakova O.I."/>
            <person name="Sun Y."/>
            <person name="Lee S.G."/>
            <person name="Bronson R.T."/>
            <person name="Moskalev A.A."/>
            <person name="Sunyaev S.R."/>
            <person name="Zhang G."/>
            <person name="Krogh A."/>
            <person name="Wang J."/>
            <person name="Gladyshev V.N."/>
        </authorList>
    </citation>
    <scope>NUCLEOTIDE SEQUENCE [LARGE SCALE GENOMIC DNA]</scope>
</reference>
<evidence type="ECO:0000256" key="1">
    <source>
        <dbReference type="ARBA" id="ARBA00008590"/>
    </source>
</evidence>
<evidence type="ECO:0000313" key="4">
    <source>
        <dbReference type="EMBL" id="EPQ03145.1"/>
    </source>
</evidence>
<dbReference type="PANTHER" id="PTHR13280:SF15">
    <property type="entry name" value="PHOSPHOFURIN ACIDIC CLUSTER SORTING PROTEIN 2"/>
    <property type="match status" value="1"/>
</dbReference>
<evidence type="ECO:0000313" key="5">
    <source>
        <dbReference type="Proteomes" id="UP000052978"/>
    </source>
</evidence>
<sequence length="202" mass="22217">MSHTLPPITECLGVQSELMPPTNLAVHELPLTACPSSVPTQEEKPSTPSSNKTSLVPAAAALWLPMGLASMPTTLRTPVPLNLFSTWEVDCSSPSCVPRLCSLTLKKLLIYKELEKELITVVISMKMQKIVLPPSGQVETDLAQTFSLQYPHFLKREGNKLQIMLQQRKCYNKGTILGYNSVALGAIDMAKVMQRPLEVARC</sequence>
<dbReference type="EMBL" id="KE161326">
    <property type="protein sequence ID" value="EPQ03145.1"/>
    <property type="molecule type" value="Genomic_DNA"/>
</dbReference>
<protein>
    <submittedName>
        <fullName evidence="4">Phosphofurin acidic cluster sorting protein 2</fullName>
    </submittedName>
</protein>
<dbReference type="AlphaFoldDB" id="S7MI84"/>
<dbReference type="GO" id="GO:0044325">
    <property type="term" value="F:transmembrane transporter binding"/>
    <property type="evidence" value="ECO:0007669"/>
    <property type="project" value="TreeGrafter"/>
</dbReference>
<keyword evidence="5" id="KW-1185">Reference proteome</keyword>
<dbReference type="InterPro" id="IPR057541">
    <property type="entry name" value="PACS1/2_N"/>
</dbReference>
<dbReference type="Proteomes" id="UP000052978">
    <property type="component" value="Unassembled WGS sequence"/>
</dbReference>
<keyword evidence="2" id="KW-0597">Phosphoprotein</keyword>
<name>S7MI84_MYOBR</name>
<dbReference type="GO" id="GO:0072659">
    <property type="term" value="P:protein localization to plasma membrane"/>
    <property type="evidence" value="ECO:0007669"/>
    <property type="project" value="TreeGrafter"/>
</dbReference>
<proteinExistence type="inferred from homology"/>
<dbReference type="InterPro" id="IPR019381">
    <property type="entry name" value="PACS1/2_C"/>
</dbReference>
<dbReference type="Pfam" id="PF25332">
    <property type="entry name" value="C2_PACS_N"/>
    <property type="match status" value="1"/>
</dbReference>
<feature type="domain" description="Phosphofurin acidic cluster sorting protein 1/2 N-terminal C2" evidence="3">
    <location>
        <begin position="79"/>
        <end position="196"/>
    </location>
</feature>
<organism evidence="4 5">
    <name type="scientific">Myotis brandtii</name>
    <name type="common">Brandt's bat</name>
    <dbReference type="NCBI Taxonomy" id="109478"/>
    <lineage>
        <taxon>Eukaryota</taxon>
        <taxon>Metazoa</taxon>
        <taxon>Chordata</taxon>
        <taxon>Craniata</taxon>
        <taxon>Vertebrata</taxon>
        <taxon>Euteleostomi</taxon>
        <taxon>Mammalia</taxon>
        <taxon>Eutheria</taxon>
        <taxon>Laurasiatheria</taxon>
        <taxon>Chiroptera</taxon>
        <taxon>Yangochiroptera</taxon>
        <taxon>Vespertilionidae</taxon>
        <taxon>Myotis</taxon>
    </lineage>
</organism>
<accession>S7MI84</accession>
<comment type="similarity">
    <text evidence="1">Belongs to the PACS family.</text>
</comment>